<name>A0AB33BPH2_MICA7</name>
<dbReference type="Proteomes" id="UP000192439">
    <property type="component" value="Chromosome"/>
</dbReference>
<dbReference type="AlphaFoldDB" id="A0AB33BPH2"/>
<evidence type="ECO:0000313" key="1">
    <source>
        <dbReference type="EMBL" id="ARI80009.1"/>
    </source>
</evidence>
<organism evidence="1 2">
    <name type="scientific">Microcystis aeruginosa PCC 7806SL</name>
    <dbReference type="NCBI Taxonomy" id="1903187"/>
    <lineage>
        <taxon>Bacteria</taxon>
        <taxon>Bacillati</taxon>
        <taxon>Cyanobacteriota</taxon>
        <taxon>Cyanophyceae</taxon>
        <taxon>Oscillatoriophycideae</taxon>
        <taxon>Chroococcales</taxon>
        <taxon>Microcystaceae</taxon>
        <taxon>Microcystis</taxon>
    </lineage>
</organism>
<accession>A0AB33BPH2</accession>
<reference evidence="1 2" key="1">
    <citation type="journal article" date="2018" name="Harmful Algae">
        <title>The highly heterogeneous methylated genomes and diverse restriction-modification systems of bloom-forming Microcystis.</title>
        <authorList>
            <person name="Zhao L."/>
            <person name="Song Y."/>
            <person name="Li L."/>
            <person name="Gan N."/>
            <person name="Brand J.J."/>
            <person name="Song L."/>
        </authorList>
    </citation>
    <scope>NUCLEOTIDE SEQUENCE [LARGE SCALE GENOMIC DNA]</scope>
    <source>
        <strain evidence="1 2">PCC 7806SL</strain>
    </source>
</reference>
<dbReference type="EMBL" id="CP020771">
    <property type="protein sequence ID" value="ARI80009.1"/>
    <property type="molecule type" value="Genomic_DNA"/>
</dbReference>
<evidence type="ECO:0000313" key="2">
    <source>
        <dbReference type="Proteomes" id="UP000192439"/>
    </source>
</evidence>
<sequence length="112" mass="12665">MATIVGVHGIAQEFRGSHTISAEWLPSLKDGLKLAGTELKSDTDFRCAFYGDIFRGKSKAIGIPNYDVNDVDSDWEKELRLFRFLCGNEAYTDSFFGKIVVKVFLRQHFTIP</sequence>
<gene>
    <name evidence="1" type="ORF">BH695_0728</name>
</gene>
<dbReference type="RefSeq" id="WP_228036229.1">
    <property type="nucleotide sequence ID" value="NZ_CP020771.1"/>
</dbReference>
<protein>
    <submittedName>
        <fullName evidence="1">Uncharacterized protein</fullName>
    </submittedName>
</protein>
<proteinExistence type="predicted"/>
<keyword evidence="2" id="KW-1185">Reference proteome</keyword>